<dbReference type="EMBL" id="DF952378">
    <property type="protein sequence ID" value="GAN44644.1"/>
    <property type="molecule type" value="Genomic_DNA"/>
</dbReference>
<name>A0A0K8QN49_9GAMM</name>
<dbReference type="RefSeq" id="WP_148667840.1">
    <property type="nucleotide sequence ID" value="NZ_DF970196.1"/>
</dbReference>
<feature type="transmembrane region" description="Helical" evidence="1">
    <location>
        <begin position="65"/>
        <end position="82"/>
    </location>
</feature>
<dbReference type="EMBL" id="DF970196">
    <property type="protein sequence ID" value="GAP66304.1"/>
    <property type="molecule type" value="Genomic_DNA"/>
</dbReference>
<evidence type="ECO:0000313" key="3">
    <source>
        <dbReference type="EMBL" id="GAP66304.1"/>
    </source>
</evidence>
<keyword evidence="1" id="KW-0812">Transmembrane</keyword>
<keyword evidence="4" id="KW-1185">Reference proteome</keyword>
<gene>
    <name evidence="2" type="ORF">MBSD_1179</name>
    <name evidence="3" type="ORF">MBSD_n1608</name>
</gene>
<protein>
    <submittedName>
        <fullName evidence="3">Uncharacterized protein</fullName>
    </submittedName>
</protein>
<organism evidence="3">
    <name type="scientific">Mizugakiibacter sediminis</name>
    <dbReference type="NCBI Taxonomy" id="1475481"/>
    <lineage>
        <taxon>Bacteria</taxon>
        <taxon>Pseudomonadati</taxon>
        <taxon>Pseudomonadota</taxon>
        <taxon>Gammaproteobacteria</taxon>
        <taxon>Lysobacterales</taxon>
        <taxon>Rhodanobacteraceae</taxon>
        <taxon>Mizugakiibacter</taxon>
    </lineage>
</organism>
<dbReference type="AlphaFoldDB" id="A0A0K8QN49"/>
<dbReference type="Proteomes" id="UP000253740">
    <property type="component" value="Unassembled WGS sequence"/>
</dbReference>
<reference evidence="2" key="1">
    <citation type="submission" date="2015-03" db="EMBL/GenBank/DDBJ databases">
        <title>Draft genome sequence of Mizugakiibacter sediminis skMP5.</title>
        <authorList>
            <person name="Watanabe T."/>
            <person name="Kojima H."/>
            <person name="Fukui M."/>
        </authorList>
    </citation>
    <scope>NUCLEOTIDE SEQUENCE</scope>
    <source>
        <strain evidence="2">SkMP5</strain>
    </source>
</reference>
<reference evidence="3" key="2">
    <citation type="submission" date="2015-08" db="EMBL/GenBank/DDBJ databases">
        <title>Complete DNA Sequence of Pseudomonas syringae pv. actinidiae, the Causal Agent of Kiwifruit Canker Disease.</title>
        <authorList>
            <person name="Rikkerink E.H.A."/>
            <person name="Fineran P.C."/>
        </authorList>
    </citation>
    <scope>NUCLEOTIDE SEQUENCE</scope>
    <source>
        <strain evidence="3">SkMP5</strain>
    </source>
</reference>
<dbReference type="HOGENOM" id="CLU_1523480_0_0_6"/>
<keyword evidence="1" id="KW-0472">Membrane</keyword>
<evidence type="ECO:0000313" key="4">
    <source>
        <dbReference type="Proteomes" id="UP000253740"/>
    </source>
</evidence>
<evidence type="ECO:0000256" key="1">
    <source>
        <dbReference type="SAM" id="Phobius"/>
    </source>
</evidence>
<evidence type="ECO:0000313" key="2">
    <source>
        <dbReference type="EMBL" id="GAN44644.1"/>
    </source>
</evidence>
<proteinExistence type="predicted"/>
<accession>A0A0K8QN49</accession>
<sequence length="176" mass="18493">MNQEALNKVVEVAKRVVETKKPKDTEPLRASITAGRGAVVINGNNSGNIIVGAQHRPRRLWLERLAMLLAGAAAVMALLWWAQAGASEASSSWCQSISYPSGHTVTSCVATPPARASSAFHVSRVGSVALALLALANGCFTALSSDFFQPNPASSSFPPFLSLHVSGNIRDAIQGI</sequence>
<keyword evidence="1" id="KW-1133">Transmembrane helix</keyword>